<evidence type="ECO:0000256" key="2">
    <source>
        <dbReference type="SAM" id="Phobius"/>
    </source>
</evidence>
<dbReference type="Proteomes" id="UP001215598">
    <property type="component" value="Unassembled WGS sequence"/>
</dbReference>
<evidence type="ECO:0000256" key="1">
    <source>
        <dbReference type="SAM" id="MobiDB-lite"/>
    </source>
</evidence>
<proteinExistence type="predicted"/>
<feature type="compositionally biased region" description="Low complexity" evidence="1">
    <location>
        <begin position="38"/>
        <end position="48"/>
    </location>
</feature>
<evidence type="ECO:0000313" key="4">
    <source>
        <dbReference type="Proteomes" id="UP001215598"/>
    </source>
</evidence>
<feature type="region of interest" description="Disordered" evidence="1">
    <location>
        <begin position="38"/>
        <end position="66"/>
    </location>
</feature>
<feature type="region of interest" description="Disordered" evidence="1">
    <location>
        <begin position="97"/>
        <end position="163"/>
    </location>
</feature>
<reference evidence="3" key="1">
    <citation type="submission" date="2023-03" db="EMBL/GenBank/DDBJ databases">
        <title>Massive genome expansion in bonnet fungi (Mycena s.s.) driven by repeated elements and novel gene families across ecological guilds.</title>
        <authorList>
            <consortium name="Lawrence Berkeley National Laboratory"/>
            <person name="Harder C.B."/>
            <person name="Miyauchi S."/>
            <person name="Viragh M."/>
            <person name="Kuo A."/>
            <person name="Thoen E."/>
            <person name="Andreopoulos B."/>
            <person name="Lu D."/>
            <person name="Skrede I."/>
            <person name="Drula E."/>
            <person name="Henrissat B."/>
            <person name="Morin E."/>
            <person name="Kohler A."/>
            <person name="Barry K."/>
            <person name="LaButti K."/>
            <person name="Morin E."/>
            <person name="Salamov A."/>
            <person name="Lipzen A."/>
            <person name="Mereny Z."/>
            <person name="Hegedus B."/>
            <person name="Baldrian P."/>
            <person name="Stursova M."/>
            <person name="Weitz H."/>
            <person name="Taylor A."/>
            <person name="Grigoriev I.V."/>
            <person name="Nagy L.G."/>
            <person name="Martin F."/>
            <person name="Kauserud H."/>
        </authorList>
    </citation>
    <scope>NUCLEOTIDE SEQUENCE</scope>
    <source>
        <strain evidence="3">CBHHK182m</strain>
    </source>
</reference>
<keyword evidence="2" id="KW-0812">Transmembrane</keyword>
<keyword evidence="4" id="KW-1185">Reference proteome</keyword>
<gene>
    <name evidence="3" type="ORF">B0H16DRAFT_1519541</name>
</gene>
<feature type="transmembrane region" description="Helical" evidence="2">
    <location>
        <begin position="15"/>
        <end position="35"/>
    </location>
</feature>
<name>A0AAD7NN49_9AGAR</name>
<dbReference type="EMBL" id="JARKIB010000020">
    <property type="protein sequence ID" value="KAJ7768360.1"/>
    <property type="molecule type" value="Genomic_DNA"/>
</dbReference>
<organism evidence="3 4">
    <name type="scientific">Mycena metata</name>
    <dbReference type="NCBI Taxonomy" id="1033252"/>
    <lineage>
        <taxon>Eukaryota</taxon>
        <taxon>Fungi</taxon>
        <taxon>Dikarya</taxon>
        <taxon>Basidiomycota</taxon>
        <taxon>Agaricomycotina</taxon>
        <taxon>Agaricomycetes</taxon>
        <taxon>Agaricomycetidae</taxon>
        <taxon>Agaricales</taxon>
        <taxon>Marasmiineae</taxon>
        <taxon>Mycenaceae</taxon>
        <taxon>Mycena</taxon>
    </lineage>
</organism>
<keyword evidence="2" id="KW-1133">Transmembrane helix</keyword>
<comment type="caution">
    <text evidence="3">The sequence shown here is derived from an EMBL/GenBank/DDBJ whole genome shotgun (WGS) entry which is preliminary data.</text>
</comment>
<feature type="transmembrane region" description="Helical" evidence="2">
    <location>
        <begin position="276"/>
        <end position="298"/>
    </location>
</feature>
<evidence type="ECO:0000313" key="3">
    <source>
        <dbReference type="EMBL" id="KAJ7768360.1"/>
    </source>
</evidence>
<feature type="transmembrane region" description="Helical" evidence="2">
    <location>
        <begin position="72"/>
        <end position="91"/>
    </location>
</feature>
<protein>
    <submittedName>
        <fullName evidence="3">Uncharacterized protein</fullName>
    </submittedName>
</protein>
<feature type="compositionally biased region" description="Gly residues" evidence="1">
    <location>
        <begin position="111"/>
        <end position="120"/>
    </location>
</feature>
<feature type="compositionally biased region" description="Polar residues" evidence="1">
    <location>
        <begin position="49"/>
        <end position="66"/>
    </location>
</feature>
<accession>A0AAD7NN49</accession>
<feature type="transmembrane region" description="Helical" evidence="2">
    <location>
        <begin position="167"/>
        <end position="186"/>
    </location>
</feature>
<dbReference type="AlphaFoldDB" id="A0AAD7NN49"/>
<feature type="transmembrane region" description="Helical" evidence="2">
    <location>
        <begin position="227"/>
        <end position="249"/>
    </location>
</feature>
<keyword evidence="2" id="KW-0472">Membrane</keyword>
<sequence>MSSLSSTLSFSLYKAGARPLVALVAAGIKVAFLVASKSPSIPSSSAPSTTRMHYTEPSKTSFNPENASPSPAFIATGAIAVTTLFLGVLYAKGFFGRGDDDDGNENNADNDGGGNGGEAPGRGDPPGADPTNSHGNDPGPDLDDGHAVDTGEEPSPPPPPGPGVRAYIPRPRILVLLLLILLAFYFRERIRQTVQLAIRSYQLRHHWFVRSILRGLKRVRGNWLSNIVLNFALRSVHVFIVLLAIYALYNSMWLYADWVLLPIPRMAVRFSIRHSYLGSSVASVLAGLLGFAIYCDYLTITELLQWLRFPVLVYVHGGPLFKGDLCIDDCFSPLEQNVLFATSAVVFFYRTYRNWVTSHLNLECTPVNT</sequence>